<dbReference type="GO" id="GO:0016887">
    <property type="term" value="F:ATP hydrolysis activity"/>
    <property type="evidence" value="ECO:0007669"/>
    <property type="project" value="InterPro"/>
</dbReference>
<evidence type="ECO:0000259" key="13">
    <source>
        <dbReference type="PROSITE" id="PS50929"/>
    </source>
</evidence>
<dbReference type="EMBL" id="UHIC01000001">
    <property type="protein sequence ID" value="SUO93693.1"/>
    <property type="molecule type" value="Genomic_DNA"/>
</dbReference>
<comment type="subcellular location">
    <subcellularLocation>
        <location evidence="1">Cell membrane</location>
        <topology evidence="1">Multi-pass membrane protein</topology>
    </subcellularLocation>
</comment>
<dbReference type="NCBIfam" id="TIGR02203">
    <property type="entry name" value="MsbA_lipidA"/>
    <property type="match status" value="1"/>
</dbReference>
<dbReference type="InterPro" id="IPR003439">
    <property type="entry name" value="ABC_transporter-like_ATP-bd"/>
</dbReference>
<dbReference type="GO" id="GO:0005524">
    <property type="term" value="F:ATP binding"/>
    <property type="evidence" value="ECO:0007669"/>
    <property type="project" value="UniProtKB-KW"/>
</dbReference>
<dbReference type="InterPro" id="IPR027417">
    <property type="entry name" value="P-loop_NTPase"/>
</dbReference>
<dbReference type="Gene3D" id="3.40.50.300">
    <property type="entry name" value="P-loop containing nucleotide triphosphate hydrolases"/>
    <property type="match status" value="1"/>
</dbReference>
<dbReference type="Gene3D" id="1.20.1560.10">
    <property type="entry name" value="ABC transporter type 1, transmembrane domain"/>
    <property type="match status" value="1"/>
</dbReference>
<feature type="transmembrane region" description="Helical" evidence="11">
    <location>
        <begin position="254"/>
        <end position="272"/>
    </location>
</feature>
<organism evidence="14 15">
    <name type="scientific">Suttonella ornithocola</name>
    <dbReference type="NCBI Taxonomy" id="279832"/>
    <lineage>
        <taxon>Bacteria</taxon>
        <taxon>Pseudomonadati</taxon>
        <taxon>Pseudomonadota</taxon>
        <taxon>Gammaproteobacteria</taxon>
        <taxon>Cardiobacteriales</taxon>
        <taxon>Cardiobacteriaceae</taxon>
        <taxon>Suttonella</taxon>
    </lineage>
</organism>
<evidence type="ECO:0000313" key="15">
    <source>
        <dbReference type="Proteomes" id="UP000254601"/>
    </source>
</evidence>
<keyword evidence="14" id="KW-0378">Hydrolase</keyword>
<dbReference type="PANTHER" id="PTHR43394">
    <property type="entry name" value="ATP-DEPENDENT PERMEASE MDL1, MITOCHONDRIAL"/>
    <property type="match status" value="1"/>
</dbReference>
<dbReference type="GO" id="GO:0005886">
    <property type="term" value="C:plasma membrane"/>
    <property type="evidence" value="ECO:0007669"/>
    <property type="project" value="UniProtKB-SubCell"/>
</dbReference>
<dbReference type="CDD" id="cd18552">
    <property type="entry name" value="ABC_6TM_MsbA_like"/>
    <property type="match status" value="1"/>
</dbReference>
<feature type="transmembrane region" description="Helical" evidence="11">
    <location>
        <begin position="20"/>
        <end position="43"/>
    </location>
</feature>
<keyword evidence="4 11" id="KW-0812">Transmembrane</keyword>
<evidence type="ECO:0000256" key="6">
    <source>
        <dbReference type="ARBA" id="ARBA00022840"/>
    </source>
</evidence>
<dbReference type="Pfam" id="PF00005">
    <property type="entry name" value="ABC_tran"/>
    <property type="match status" value="1"/>
</dbReference>
<feature type="transmembrane region" description="Helical" evidence="11">
    <location>
        <begin position="168"/>
        <end position="186"/>
    </location>
</feature>
<dbReference type="SUPFAM" id="SSF90123">
    <property type="entry name" value="ABC transporter transmembrane region"/>
    <property type="match status" value="1"/>
</dbReference>
<keyword evidence="8 11" id="KW-1133">Transmembrane helix</keyword>
<sequence>MLNKEDKARYLRLLSYIHPLWKVVVLAIIATAIYGATEPLFPWIVNQLIDRGFNVDGERNFTAIYQIIIIMVVGFFIRGTANFASSYSTTWLAQKVVYTLRAQLFEKMQHLPMRYFDAHTQGSIVSKFTYDVTQLMSATTDTLISFLRDSVTILALIIYLFILDWKMALILMTAAPFVSWFIVYVSKRLRKMASALQADMGGINHVVDEALRGRAIVRIYNGFQHEYQRFDQQAGNVEAHALASKRISAMISPAIELIIVLSLSAVIIIAAHQDSSNGMTIGKFMSFLTAMGMLFSPVKRLGRLNESLQRGLAAMQSIFDFLDEPVEQEKYYPPKTISKGNITFHQLSFQYADEPVLKNFNLSIKAGETVALVGESGSGKSTLAALLAGFYPPDDGTIFIDDIDIATINLSDRRQAMAYVSQDTVLFSGTVAENIAYADTAPNRERIIAAAKSANADDFIQALPQGYDSDIGQQGGKLSGGQKQRLAIARALYKDAPILILDEATSALDNRSEQKVQEAIEHLRKNRTAIIIAHRLSTIENADRIVVLNQGEIIEEGNHQTLIEKNGFYAKLLNRHVS</sequence>
<dbReference type="PANTHER" id="PTHR43394:SF1">
    <property type="entry name" value="ATP-BINDING CASSETTE SUB-FAMILY B MEMBER 10, MITOCHONDRIAL"/>
    <property type="match status" value="1"/>
</dbReference>
<keyword evidence="2" id="KW-0813">Transport</keyword>
<evidence type="ECO:0000256" key="7">
    <source>
        <dbReference type="ARBA" id="ARBA00022967"/>
    </source>
</evidence>
<protein>
    <submittedName>
        <fullName evidence="14">Lipid A export ATP-binding/permease protein MsbA</fullName>
        <ecNumber evidence="14">3.6.3.-</ecNumber>
    </submittedName>
</protein>
<evidence type="ECO:0000256" key="5">
    <source>
        <dbReference type="ARBA" id="ARBA00022741"/>
    </source>
</evidence>
<accession>A0A380MP83</accession>
<dbReference type="InterPro" id="IPR011917">
    <property type="entry name" value="ABC_transpr_lipidA"/>
</dbReference>
<dbReference type="GO" id="GO:0034040">
    <property type="term" value="F:ATPase-coupled lipid transmembrane transporter activity"/>
    <property type="evidence" value="ECO:0007669"/>
    <property type="project" value="InterPro"/>
</dbReference>
<name>A0A380MP83_9GAMM</name>
<keyword evidence="6 14" id="KW-0067">ATP-binding</keyword>
<evidence type="ECO:0000256" key="2">
    <source>
        <dbReference type="ARBA" id="ARBA00022448"/>
    </source>
</evidence>
<evidence type="ECO:0000256" key="10">
    <source>
        <dbReference type="ARBA" id="ARBA00023136"/>
    </source>
</evidence>
<dbReference type="EC" id="3.6.3.-" evidence="14"/>
<evidence type="ECO:0000259" key="12">
    <source>
        <dbReference type="PROSITE" id="PS50893"/>
    </source>
</evidence>
<feature type="transmembrane region" description="Helical" evidence="11">
    <location>
        <begin position="63"/>
        <end position="81"/>
    </location>
</feature>
<dbReference type="GO" id="GO:0015421">
    <property type="term" value="F:ABC-type oligopeptide transporter activity"/>
    <property type="evidence" value="ECO:0007669"/>
    <property type="project" value="TreeGrafter"/>
</dbReference>
<dbReference type="SMART" id="SM00382">
    <property type="entry name" value="AAA"/>
    <property type="match status" value="1"/>
</dbReference>
<feature type="domain" description="ABC transmembrane type-1" evidence="13">
    <location>
        <begin position="25"/>
        <end position="310"/>
    </location>
</feature>
<gene>
    <name evidence="14" type="primary">msbA</name>
    <name evidence="14" type="ORF">NCTC13337_00354</name>
</gene>
<dbReference type="FunFam" id="3.40.50.300:FF:000218">
    <property type="entry name" value="Multidrug ABC transporter ATP-binding protein"/>
    <property type="match status" value="1"/>
</dbReference>
<dbReference type="SUPFAM" id="SSF52540">
    <property type="entry name" value="P-loop containing nucleoside triphosphate hydrolases"/>
    <property type="match status" value="1"/>
</dbReference>
<proteinExistence type="predicted"/>
<feature type="domain" description="ABC transporter" evidence="12">
    <location>
        <begin position="342"/>
        <end position="575"/>
    </location>
</feature>
<evidence type="ECO:0000256" key="3">
    <source>
        <dbReference type="ARBA" id="ARBA00022475"/>
    </source>
</evidence>
<keyword evidence="5" id="KW-0547">Nucleotide-binding</keyword>
<reference evidence="14 15" key="1">
    <citation type="submission" date="2018-06" db="EMBL/GenBank/DDBJ databases">
        <authorList>
            <consortium name="Pathogen Informatics"/>
            <person name="Doyle S."/>
        </authorList>
    </citation>
    <scope>NUCLEOTIDE SEQUENCE [LARGE SCALE GENOMIC DNA]</scope>
    <source>
        <strain evidence="14 15">NCTC13337</strain>
    </source>
</reference>
<feature type="transmembrane region" description="Helical" evidence="11">
    <location>
        <begin position="143"/>
        <end position="162"/>
    </location>
</feature>
<dbReference type="AlphaFoldDB" id="A0A380MP83"/>
<dbReference type="InterPro" id="IPR011527">
    <property type="entry name" value="ABC1_TM_dom"/>
</dbReference>
<dbReference type="Pfam" id="PF00664">
    <property type="entry name" value="ABC_membrane"/>
    <property type="match status" value="1"/>
</dbReference>
<keyword evidence="3" id="KW-1003">Cell membrane</keyword>
<evidence type="ECO:0000256" key="8">
    <source>
        <dbReference type="ARBA" id="ARBA00022989"/>
    </source>
</evidence>
<evidence type="ECO:0000256" key="1">
    <source>
        <dbReference type="ARBA" id="ARBA00004651"/>
    </source>
</evidence>
<dbReference type="InterPro" id="IPR039421">
    <property type="entry name" value="Type_1_exporter"/>
</dbReference>
<dbReference type="InterPro" id="IPR036640">
    <property type="entry name" value="ABC1_TM_sf"/>
</dbReference>
<dbReference type="InterPro" id="IPR017871">
    <property type="entry name" value="ABC_transporter-like_CS"/>
</dbReference>
<keyword evidence="10 11" id="KW-0472">Membrane</keyword>
<dbReference type="InterPro" id="IPR003593">
    <property type="entry name" value="AAA+_ATPase"/>
</dbReference>
<dbReference type="PROSITE" id="PS50893">
    <property type="entry name" value="ABC_TRANSPORTER_2"/>
    <property type="match status" value="1"/>
</dbReference>
<evidence type="ECO:0000256" key="9">
    <source>
        <dbReference type="ARBA" id="ARBA00023055"/>
    </source>
</evidence>
<dbReference type="RefSeq" id="WP_072576657.1">
    <property type="nucleotide sequence ID" value="NZ_LWHB01000090.1"/>
</dbReference>
<keyword evidence="15" id="KW-1185">Reference proteome</keyword>
<keyword evidence="7" id="KW-1278">Translocase</keyword>
<dbReference type="PROSITE" id="PS50929">
    <property type="entry name" value="ABC_TM1F"/>
    <property type="match status" value="1"/>
</dbReference>
<dbReference type="PROSITE" id="PS00211">
    <property type="entry name" value="ABC_TRANSPORTER_1"/>
    <property type="match status" value="1"/>
</dbReference>
<dbReference type="OrthoDB" id="9806127at2"/>
<keyword evidence="9" id="KW-0445">Lipid transport</keyword>
<evidence type="ECO:0000313" key="14">
    <source>
        <dbReference type="EMBL" id="SUO93693.1"/>
    </source>
</evidence>
<evidence type="ECO:0000256" key="11">
    <source>
        <dbReference type="SAM" id="Phobius"/>
    </source>
</evidence>
<dbReference type="Proteomes" id="UP000254601">
    <property type="component" value="Unassembled WGS sequence"/>
</dbReference>
<evidence type="ECO:0000256" key="4">
    <source>
        <dbReference type="ARBA" id="ARBA00022692"/>
    </source>
</evidence>